<feature type="domain" description="BTB/POZ" evidence="2">
    <location>
        <begin position="214"/>
        <end position="335"/>
    </location>
</feature>
<dbReference type="Pfam" id="PF19323">
    <property type="entry name" value="KCTD4_C"/>
    <property type="match status" value="1"/>
</dbReference>
<dbReference type="GO" id="GO:0051260">
    <property type="term" value="P:protein homooligomerization"/>
    <property type="evidence" value="ECO:0007669"/>
    <property type="project" value="InterPro"/>
</dbReference>
<evidence type="ECO:0000313" key="3">
    <source>
        <dbReference type="EMBL" id="TKS67412.1"/>
    </source>
</evidence>
<dbReference type="InterPro" id="IPR003131">
    <property type="entry name" value="T1-type_BTB"/>
</dbReference>
<dbReference type="Gene3D" id="3.30.710.10">
    <property type="entry name" value="Potassium Channel Kv1.1, Chain A"/>
    <property type="match status" value="1"/>
</dbReference>
<dbReference type="AlphaFoldDB" id="A0A4V6APW2"/>
<dbReference type="Proteomes" id="UP000298787">
    <property type="component" value="Chromosome 2"/>
</dbReference>
<dbReference type="PANTHER" id="PTHR14499">
    <property type="entry name" value="POTASSIUM CHANNEL TETRAMERIZATION DOMAIN-CONTAINING"/>
    <property type="match status" value="1"/>
</dbReference>
<dbReference type="Pfam" id="PF02214">
    <property type="entry name" value="BTB_2"/>
    <property type="match status" value="1"/>
</dbReference>
<evidence type="ECO:0000259" key="2">
    <source>
        <dbReference type="Pfam" id="PF19323"/>
    </source>
</evidence>
<reference evidence="3 4" key="1">
    <citation type="submission" date="2019-01" db="EMBL/GenBank/DDBJ databases">
        <title>Genome Assembly of Collichthys lucidus.</title>
        <authorList>
            <person name="Cai M."/>
            <person name="Xiao S."/>
        </authorList>
    </citation>
    <scope>NUCLEOTIDE SEQUENCE [LARGE SCALE GENOMIC DNA]</scope>
    <source>
        <strain evidence="3">JT15FE1705JMU</strain>
        <tissue evidence="3">Muscle</tissue>
    </source>
</reference>
<protein>
    <submittedName>
        <fullName evidence="3">BTB/POZ domain-containing protein KCTD4</fullName>
    </submittedName>
</protein>
<proteinExistence type="predicted"/>
<sequence>MNELHCGSLGEEIWDIWRELGVQLRKEPAESPRNVAHTYPVEIWESESGADNTFSFPQQYHRHRLTQPVTGEEGRLDFCTADNTSSEEAGSKAGEGDWRMEWNLRRMESELRHINPDLLQPSKSFKKPSSGTITIQQLANGKKPVQHTDSMGNPFIDRDGPVFRHVLNYLRTGELQLPDDFREAGLLRREADFYRLSELVEAVIEWESQRAAQREAAFLEVTDSHERSQGLKVYCSDPIFIDKVKARLVQISKSRLDGFPEEFVVSSNVIQFRHFIKSEPGSRLVLKEDSTFLCTLDCLKLETVMLALRSGFKLVTSLDSSKGSVVAAEALHFVK</sequence>
<evidence type="ECO:0000313" key="4">
    <source>
        <dbReference type="Proteomes" id="UP000298787"/>
    </source>
</evidence>
<keyword evidence="4" id="KW-1185">Reference proteome</keyword>
<dbReference type="PANTHER" id="PTHR14499:SF9">
    <property type="entry name" value="BTB_POZ DOMAIN-CONTAINING PROTEIN KCTD4"/>
    <property type="match status" value="1"/>
</dbReference>
<name>A0A4V6APW2_COLLU</name>
<dbReference type="STRING" id="240159.A0A4V6APW2"/>
<evidence type="ECO:0000259" key="1">
    <source>
        <dbReference type="Pfam" id="PF02214"/>
    </source>
</evidence>
<accession>A0A4V6APW2</accession>
<dbReference type="InterPro" id="IPR045740">
    <property type="entry name" value="KCTD4_C"/>
</dbReference>
<dbReference type="SUPFAM" id="SSF54695">
    <property type="entry name" value="POZ domain"/>
    <property type="match status" value="1"/>
</dbReference>
<organism evidence="3 4">
    <name type="scientific">Collichthys lucidus</name>
    <name type="common">Big head croaker</name>
    <name type="synonym">Sciaena lucida</name>
    <dbReference type="NCBI Taxonomy" id="240159"/>
    <lineage>
        <taxon>Eukaryota</taxon>
        <taxon>Metazoa</taxon>
        <taxon>Chordata</taxon>
        <taxon>Craniata</taxon>
        <taxon>Vertebrata</taxon>
        <taxon>Euteleostomi</taxon>
        <taxon>Actinopterygii</taxon>
        <taxon>Neopterygii</taxon>
        <taxon>Teleostei</taxon>
        <taxon>Neoteleostei</taxon>
        <taxon>Acanthomorphata</taxon>
        <taxon>Eupercaria</taxon>
        <taxon>Sciaenidae</taxon>
        <taxon>Collichthys</taxon>
    </lineage>
</organism>
<feature type="domain" description="Potassium channel tetramerisation-type BTB" evidence="1">
    <location>
        <begin position="147"/>
        <end position="200"/>
    </location>
</feature>
<gene>
    <name evidence="3" type="ORF">D9C73_001264</name>
</gene>
<dbReference type="InterPro" id="IPR011333">
    <property type="entry name" value="SKP1/BTB/POZ_sf"/>
</dbReference>
<dbReference type="EMBL" id="CM014079">
    <property type="protein sequence ID" value="TKS67412.1"/>
    <property type="molecule type" value="Genomic_DNA"/>
</dbReference>